<dbReference type="NCBIfam" id="NF010412">
    <property type="entry name" value="PRK13838.1"/>
    <property type="match status" value="1"/>
</dbReference>
<dbReference type="GO" id="GO:0042597">
    <property type="term" value="C:periplasmic space"/>
    <property type="evidence" value="ECO:0007669"/>
    <property type="project" value="UniProtKB-SubCell"/>
</dbReference>
<keyword evidence="5" id="KW-0184">Conjugation</keyword>
<feature type="domain" description="Peptidase S26" evidence="6">
    <location>
        <begin position="15"/>
        <end position="178"/>
    </location>
</feature>
<evidence type="ECO:0000256" key="1">
    <source>
        <dbReference type="ARBA" id="ARBA00004418"/>
    </source>
</evidence>
<evidence type="ECO:0000256" key="4">
    <source>
        <dbReference type="ARBA" id="ARBA00022764"/>
    </source>
</evidence>
<evidence type="ECO:0000259" key="6">
    <source>
        <dbReference type="Pfam" id="PF10502"/>
    </source>
</evidence>
<accession>A0A7M3DKL9</accession>
<name>A0A7M3DKL9_RHILE</name>
<keyword evidence="7" id="KW-0614">Plasmid</keyword>
<evidence type="ECO:0000313" key="7">
    <source>
        <dbReference type="EMBL" id="TAY43079.1"/>
    </source>
</evidence>
<gene>
    <name evidence="7" type="primary">traF</name>
    <name evidence="7" type="ORF">ELH90_35025</name>
</gene>
<evidence type="ECO:0000313" key="8">
    <source>
        <dbReference type="Proteomes" id="UP000292974"/>
    </source>
</evidence>
<dbReference type="Gene3D" id="2.10.109.10">
    <property type="entry name" value="Umud Fragment, subunit A"/>
    <property type="match status" value="1"/>
</dbReference>
<reference evidence="7 8" key="1">
    <citation type="submission" date="2019-02" db="EMBL/GenBank/DDBJ databases">
        <title>The genomic architecture of introgression among sibling species of bacteria.</title>
        <authorList>
            <person name="Cavassim M.I.A."/>
            <person name="Moeskjaer S."/>
            <person name="Moslemi C."/>
            <person name="Fields B."/>
            <person name="Bachmann A."/>
            <person name="Vilhjalmsson B."/>
            <person name="Schierup M.H."/>
            <person name="Young J.P.W."/>
            <person name="Andersen S.U."/>
        </authorList>
    </citation>
    <scope>NUCLEOTIDE SEQUENCE [LARGE SCALE GENOMIC DNA]</scope>
    <source>
        <strain evidence="7 8">SM135B</strain>
        <plasmid evidence="7">pSM135B_Rh04</plasmid>
    </source>
</reference>
<dbReference type="Proteomes" id="UP000292974">
    <property type="component" value="Unassembled WGS sequence"/>
</dbReference>
<dbReference type="NCBIfam" id="TIGR02771">
    <property type="entry name" value="TraF_Ti"/>
    <property type="match status" value="1"/>
</dbReference>
<dbReference type="EMBL" id="SIOP01000004">
    <property type="protein sequence ID" value="TAY43079.1"/>
    <property type="molecule type" value="Genomic_DNA"/>
</dbReference>
<protein>
    <submittedName>
        <fullName evidence="7">Conjugative transfer signal peptidase TraF</fullName>
    </submittedName>
</protein>
<dbReference type="GO" id="GO:0006465">
    <property type="term" value="P:signal peptide processing"/>
    <property type="evidence" value="ECO:0007669"/>
    <property type="project" value="InterPro"/>
</dbReference>
<comment type="subcellular location">
    <subcellularLocation>
        <location evidence="1">Periplasm</location>
    </subcellularLocation>
</comment>
<organism evidence="7 8">
    <name type="scientific">Rhizobium leguminosarum</name>
    <dbReference type="NCBI Taxonomy" id="384"/>
    <lineage>
        <taxon>Bacteria</taxon>
        <taxon>Pseudomonadati</taxon>
        <taxon>Pseudomonadota</taxon>
        <taxon>Alphaproteobacteria</taxon>
        <taxon>Hyphomicrobiales</taxon>
        <taxon>Rhizobiaceae</taxon>
        <taxon>Rhizobium/Agrobacterium group</taxon>
        <taxon>Rhizobium</taxon>
    </lineage>
</organism>
<evidence type="ECO:0000256" key="5">
    <source>
        <dbReference type="ARBA" id="ARBA00022971"/>
    </source>
</evidence>
<dbReference type="InterPro" id="IPR019533">
    <property type="entry name" value="Peptidase_S26"/>
</dbReference>
<proteinExistence type="inferred from homology"/>
<dbReference type="AlphaFoldDB" id="A0A7M3DKL9"/>
<dbReference type="InterPro" id="IPR036286">
    <property type="entry name" value="LexA/Signal_pep-like_sf"/>
</dbReference>
<comment type="similarity">
    <text evidence="2">Belongs to the peptidase S26C family.</text>
</comment>
<keyword evidence="4" id="KW-0574">Periplasm</keyword>
<sequence>MSQHVRHSRMRPVVTILLVGALLASALFIAGAVGGLRINMTPSEPLGLWRVVPLDRSPAVGDVVFICPPENDAMHEARKRGYLRSGLCPGGFAPLLKTVIATKGQRVKIDLSVRVDGIPVANSAIAKVDGKGREVSAFPTGTVPAGYVFLHSGFAGSYDSRYFGPLPVSGVLGLAQEVLTCAP</sequence>
<dbReference type="GO" id="GO:0004252">
    <property type="term" value="F:serine-type endopeptidase activity"/>
    <property type="evidence" value="ECO:0007669"/>
    <property type="project" value="InterPro"/>
</dbReference>
<evidence type="ECO:0000256" key="3">
    <source>
        <dbReference type="ARBA" id="ARBA00022729"/>
    </source>
</evidence>
<dbReference type="SUPFAM" id="SSF51306">
    <property type="entry name" value="LexA/Signal peptidase"/>
    <property type="match status" value="1"/>
</dbReference>
<dbReference type="Pfam" id="PF10502">
    <property type="entry name" value="Peptidase_S26"/>
    <property type="match status" value="1"/>
</dbReference>
<geneLocation type="plasmid" evidence="7">
    <name>pSM135B_Rh04</name>
</geneLocation>
<dbReference type="InterPro" id="IPR014139">
    <property type="entry name" value="Peptidase_S26C_TraF"/>
</dbReference>
<keyword evidence="3" id="KW-0732">Signal</keyword>
<comment type="caution">
    <text evidence="7">The sequence shown here is derived from an EMBL/GenBank/DDBJ whole genome shotgun (WGS) entry which is preliminary data.</text>
</comment>
<evidence type="ECO:0000256" key="2">
    <source>
        <dbReference type="ARBA" id="ARBA00005849"/>
    </source>
</evidence>